<feature type="domain" description="Response regulatory" evidence="7">
    <location>
        <begin position="8"/>
        <end position="124"/>
    </location>
</feature>
<evidence type="ECO:0000256" key="2">
    <source>
        <dbReference type="ARBA" id="ARBA00023015"/>
    </source>
</evidence>
<accession>A0ABS5IZF1</accession>
<dbReference type="RefSeq" id="WP_211973378.1">
    <property type="nucleotide sequence ID" value="NZ_CBFHAM010000007.1"/>
</dbReference>
<dbReference type="InterPro" id="IPR001789">
    <property type="entry name" value="Sig_transdc_resp-reg_receiver"/>
</dbReference>
<dbReference type="Pfam" id="PF00196">
    <property type="entry name" value="GerE"/>
    <property type="match status" value="1"/>
</dbReference>
<dbReference type="InterPro" id="IPR058245">
    <property type="entry name" value="NreC/VraR/RcsB-like_REC"/>
</dbReference>
<dbReference type="Gene3D" id="3.40.50.2300">
    <property type="match status" value="1"/>
</dbReference>
<keyword evidence="2" id="KW-0805">Transcription regulation</keyword>
<dbReference type="EMBL" id="JAGTXB010000005">
    <property type="protein sequence ID" value="MBS0028275.1"/>
    <property type="molecule type" value="Genomic_DNA"/>
</dbReference>
<evidence type="ECO:0000256" key="5">
    <source>
        <dbReference type="PROSITE-ProRule" id="PRU00169"/>
    </source>
</evidence>
<evidence type="ECO:0000313" key="9">
    <source>
        <dbReference type="Proteomes" id="UP000676386"/>
    </source>
</evidence>
<evidence type="ECO:0000256" key="3">
    <source>
        <dbReference type="ARBA" id="ARBA00023125"/>
    </source>
</evidence>
<evidence type="ECO:0000259" key="6">
    <source>
        <dbReference type="PROSITE" id="PS50043"/>
    </source>
</evidence>
<dbReference type="Proteomes" id="UP000676386">
    <property type="component" value="Unassembled WGS sequence"/>
</dbReference>
<protein>
    <submittedName>
        <fullName evidence="8">Response regulator transcription factor</fullName>
    </submittedName>
</protein>
<gene>
    <name evidence="8" type="ORF">KE626_13235</name>
</gene>
<dbReference type="PANTHER" id="PTHR43214:SF41">
    <property type="entry name" value="NITRATE_NITRITE RESPONSE REGULATOR PROTEIN NARP"/>
    <property type="match status" value="1"/>
</dbReference>
<reference evidence="8 9" key="1">
    <citation type="submission" date="2021-04" db="EMBL/GenBank/DDBJ databases">
        <title>Chitinophaga sp. nov., isolated from the rhizosphere soil.</title>
        <authorList>
            <person name="He S."/>
        </authorList>
    </citation>
    <scope>NUCLEOTIDE SEQUENCE [LARGE SCALE GENOMIC DNA]</scope>
    <source>
        <strain evidence="8 9">2R12</strain>
    </source>
</reference>
<dbReference type="CDD" id="cd06170">
    <property type="entry name" value="LuxR_C_like"/>
    <property type="match status" value="1"/>
</dbReference>
<dbReference type="InterPro" id="IPR011006">
    <property type="entry name" value="CheY-like_superfamily"/>
</dbReference>
<feature type="modified residue" description="4-aspartylphosphate" evidence="5">
    <location>
        <position position="59"/>
    </location>
</feature>
<dbReference type="PROSITE" id="PS00622">
    <property type="entry name" value="HTH_LUXR_1"/>
    <property type="match status" value="1"/>
</dbReference>
<keyword evidence="4" id="KW-0804">Transcription</keyword>
<dbReference type="CDD" id="cd17535">
    <property type="entry name" value="REC_NarL-like"/>
    <property type="match status" value="1"/>
</dbReference>
<comment type="caution">
    <text evidence="8">The sequence shown here is derived from an EMBL/GenBank/DDBJ whole genome shotgun (WGS) entry which is preliminary data.</text>
</comment>
<organism evidence="8 9">
    <name type="scientific">Chitinophaga hostae</name>
    <dbReference type="NCBI Taxonomy" id="2831022"/>
    <lineage>
        <taxon>Bacteria</taxon>
        <taxon>Pseudomonadati</taxon>
        <taxon>Bacteroidota</taxon>
        <taxon>Chitinophagia</taxon>
        <taxon>Chitinophagales</taxon>
        <taxon>Chitinophagaceae</taxon>
        <taxon>Chitinophaga</taxon>
    </lineage>
</organism>
<evidence type="ECO:0000256" key="4">
    <source>
        <dbReference type="ARBA" id="ARBA00023163"/>
    </source>
</evidence>
<dbReference type="SUPFAM" id="SSF52172">
    <property type="entry name" value="CheY-like"/>
    <property type="match status" value="1"/>
</dbReference>
<dbReference type="PROSITE" id="PS50043">
    <property type="entry name" value="HTH_LUXR_2"/>
    <property type="match status" value="1"/>
</dbReference>
<dbReference type="SMART" id="SM00421">
    <property type="entry name" value="HTH_LUXR"/>
    <property type="match status" value="1"/>
</dbReference>
<dbReference type="SUPFAM" id="SSF46894">
    <property type="entry name" value="C-terminal effector domain of the bipartite response regulators"/>
    <property type="match status" value="1"/>
</dbReference>
<keyword evidence="3" id="KW-0238">DNA-binding</keyword>
<sequence>MKHYYPIRLFVADRQEVYLEGLSHILQTAPDIDLLGTTTNGNELTSALTILQPDILLTDPTFDIGDNTTVLQYVPKTLPNVNIIALSLLDDVPMLGSMLQAGVQGFLLRQCDRLEILEAIHDVYNRKPYYCRAIASQALRLFSAPRSSMQREIFSVREKEIIQLICQDMVTKEIAARLNLSNRTVEGYRLRIMEKMNVRGTAGIVVYAIRQNMVEV</sequence>
<dbReference type="InterPro" id="IPR000792">
    <property type="entry name" value="Tscrpt_reg_LuxR_C"/>
</dbReference>
<evidence type="ECO:0000259" key="7">
    <source>
        <dbReference type="PROSITE" id="PS50110"/>
    </source>
</evidence>
<dbReference type="PANTHER" id="PTHR43214">
    <property type="entry name" value="TWO-COMPONENT RESPONSE REGULATOR"/>
    <property type="match status" value="1"/>
</dbReference>
<proteinExistence type="predicted"/>
<dbReference type="InterPro" id="IPR016032">
    <property type="entry name" value="Sig_transdc_resp-reg_C-effctor"/>
</dbReference>
<dbReference type="PRINTS" id="PR00038">
    <property type="entry name" value="HTHLUXR"/>
</dbReference>
<evidence type="ECO:0000256" key="1">
    <source>
        <dbReference type="ARBA" id="ARBA00022553"/>
    </source>
</evidence>
<keyword evidence="1 5" id="KW-0597">Phosphoprotein</keyword>
<feature type="domain" description="HTH luxR-type" evidence="6">
    <location>
        <begin position="147"/>
        <end position="212"/>
    </location>
</feature>
<name>A0ABS5IZF1_9BACT</name>
<dbReference type="PROSITE" id="PS50110">
    <property type="entry name" value="RESPONSE_REGULATORY"/>
    <property type="match status" value="1"/>
</dbReference>
<evidence type="ECO:0000313" key="8">
    <source>
        <dbReference type="EMBL" id="MBS0028275.1"/>
    </source>
</evidence>
<keyword evidence="9" id="KW-1185">Reference proteome</keyword>
<dbReference type="Pfam" id="PF00072">
    <property type="entry name" value="Response_reg"/>
    <property type="match status" value="1"/>
</dbReference>
<dbReference type="InterPro" id="IPR039420">
    <property type="entry name" value="WalR-like"/>
</dbReference>